<name>V6SPD9_9FLAO</name>
<dbReference type="EMBL" id="AVGG01000007">
    <property type="protein sequence ID" value="ESU28491.1"/>
    <property type="molecule type" value="Genomic_DNA"/>
</dbReference>
<organism evidence="2 3">
    <name type="scientific">Flavobacterium limnosediminis JC2902</name>
    <dbReference type="NCBI Taxonomy" id="1341181"/>
    <lineage>
        <taxon>Bacteria</taxon>
        <taxon>Pseudomonadati</taxon>
        <taxon>Bacteroidota</taxon>
        <taxon>Flavobacteriia</taxon>
        <taxon>Flavobacteriales</taxon>
        <taxon>Flavobacteriaceae</taxon>
        <taxon>Flavobacterium</taxon>
    </lineage>
</organism>
<dbReference type="Proteomes" id="UP000018004">
    <property type="component" value="Unassembled WGS sequence"/>
</dbReference>
<feature type="compositionally biased region" description="Basic and acidic residues" evidence="1">
    <location>
        <begin position="1"/>
        <end position="10"/>
    </location>
</feature>
<evidence type="ECO:0000256" key="1">
    <source>
        <dbReference type="SAM" id="MobiDB-lite"/>
    </source>
</evidence>
<proteinExistence type="predicted"/>
<evidence type="ECO:0000313" key="3">
    <source>
        <dbReference type="Proteomes" id="UP000018004"/>
    </source>
</evidence>
<accession>V6SPD9</accession>
<comment type="caution">
    <text evidence="2">The sequence shown here is derived from an EMBL/GenBank/DDBJ whole genome shotgun (WGS) entry which is preliminary data.</text>
</comment>
<dbReference type="STRING" id="1341181.FLJC2902T_18590"/>
<gene>
    <name evidence="2" type="ORF">FLJC2902T_18590</name>
</gene>
<protein>
    <submittedName>
        <fullName evidence="2">Uncharacterized protein</fullName>
    </submittedName>
</protein>
<sequence length="46" mass="5381">MKIRISEETIRNQNKKEKKRRQRLVPVFKKASSNPTGFCKNLHPSG</sequence>
<evidence type="ECO:0000313" key="2">
    <source>
        <dbReference type="EMBL" id="ESU28491.1"/>
    </source>
</evidence>
<feature type="region of interest" description="Disordered" evidence="1">
    <location>
        <begin position="1"/>
        <end position="46"/>
    </location>
</feature>
<keyword evidence="3" id="KW-1185">Reference proteome</keyword>
<dbReference type="AlphaFoldDB" id="V6SPD9"/>
<reference evidence="2 3" key="1">
    <citation type="submission" date="2013-08" db="EMBL/GenBank/DDBJ databases">
        <title>Flavobacterium limnosediminis JC2902 genome sequencing.</title>
        <authorList>
            <person name="Lee K."/>
            <person name="Yi H."/>
            <person name="Park S."/>
            <person name="Chun J."/>
        </authorList>
    </citation>
    <scope>NUCLEOTIDE SEQUENCE [LARGE SCALE GENOMIC DNA]</scope>
    <source>
        <strain evidence="2 3">JC2902</strain>
    </source>
</reference>